<dbReference type="InterPro" id="IPR023885">
    <property type="entry name" value="4Fe4S-binding_SPASM_dom"/>
</dbReference>
<dbReference type="SFLD" id="SFLDG01384">
    <property type="entry name" value="thioether_bond_formation_requi"/>
    <property type="match status" value="1"/>
</dbReference>
<protein>
    <submittedName>
        <fullName evidence="8">Arylsulfatase regulator (Fe-S oxidoreductase)</fullName>
    </submittedName>
</protein>
<proteinExistence type="inferred from homology"/>
<dbReference type="InterPro" id="IPR013785">
    <property type="entry name" value="Aldolase_TIM"/>
</dbReference>
<dbReference type="EMBL" id="FWDM01000036">
    <property type="protein sequence ID" value="SLM15349.1"/>
    <property type="molecule type" value="Genomic_DNA"/>
</dbReference>
<keyword evidence="2" id="KW-0949">S-adenosyl-L-methionine</keyword>
<evidence type="ECO:0000256" key="4">
    <source>
        <dbReference type="ARBA" id="ARBA00023004"/>
    </source>
</evidence>
<comment type="cofactor">
    <cofactor evidence="1">
        <name>[4Fe-4S] cluster</name>
        <dbReference type="ChEBI" id="CHEBI:49883"/>
    </cofactor>
</comment>
<dbReference type="Pfam" id="PF04055">
    <property type="entry name" value="Radical_SAM"/>
    <property type="match status" value="1"/>
</dbReference>
<dbReference type="Pfam" id="PF13186">
    <property type="entry name" value="SPASM"/>
    <property type="match status" value="1"/>
</dbReference>
<dbReference type="SFLD" id="SFLDS00029">
    <property type="entry name" value="Radical_SAM"/>
    <property type="match status" value="1"/>
</dbReference>
<evidence type="ECO:0000259" key="7">
    <source>
        <dbReference type="PROSITE" id="PS51918"/>
    </source>
</evidence>
<dbReference type="GO" id="GO:0051536">
    <property type="term" value="F:iron-sulfur cluster binding"/>
    <property type="evidence" value="ECO:0007669"/>
    <property type="project" value="UniProtKB-KW"/>
</dbReference>
<gene>
    <name evidence="8" type="ORF">SPIROBIBN47_410052</name>
</gene>
<evidence type="ECO:0000256" key="5">
    <source>
        <dbReference type="ARBA" id="ARBA00023014"/>
    </source>
</evidence>
<dbReference type="CDD" id="cd01335">
    <property type="entry name" value="Radical_SAM"/>
    <property type="match status" value="1"/>
</dbReference>
<dbReference type="PANTHER" id="PTHR43273:SF3">
    <property type="entry name" value="ANAEROBIC SULFATASE-MATURATING ENZYME HOMOLOG ASLB-RELATED"/>
    <property type="match status" value="1"/>
</dbReference>
<feature type="domain" description="Radical SAM core" evidence="7">
    <location>
        <begin position="1"/>
        <end position="232"/>
    </location>
</feature>
<dbReference type="SFLD" id="SFLDG01072">
    <property type="entry name" value="dehydrogenase_like"/>
    <property type="match status" value="1"/>
</dbReference>
<keyword evidence="5" id="KW-0411">Iron-sulfur</keyword>
<dbReference type="GO" id="GO:0046872">
    <property type="term" value="F:metal ion binding"/>
    <property type="evidence" value="ECO:0007669"/>
    <property type="project" value="UniProtKB-KW"/>
</dbReference>
<dbReference type="GO" id="GO:0016491">
    <property type="term" value="F:oxidoreductase activity"/>
    <property type="evidence" value="ECO:0007669"/>
    <property type="project" value="InterPro"/>
</dbReference>
<organism evidence="8">
    <name type="scientific">uncultured spirochete</name>
    <dbReference type="NCBI Taxonomy" id="156406"/>
    <lineage>
        <taxon>Bacteria</taxon>
        <taxon>Pseudomonadati</taxon>
        <taxon>Spirochaetota</taxon>
        <taxon>Spirochaetia</taxon>
        <taxon>Spirochaetales</taxon>
        <taxon>environmental samples</taxon>
    </lineage>
</organism>
<dbReference type="SFLD" id="SFLDG01386">
    <property type="entry name" value="main_SPASM_domain-containing"/>
    <property type="match status" value="1"/>
</dbReference>
<evidence type="ECO:0000256" key="3">
    <source>
        <dbReference type="ARBA" id="ARBA00022723"/>
    </source>
</evidence>
<keyword evidence="4" id="KW-0408">Iron</keyword>
<dbReference type="PANTHER" id="PTHR43273">
    <property type="entry name" value="ANAEROBIC SULFATASE-MATURATING ENZYME HOMOLOG ASLB-RELATED"/>
    <property type="match status" value="1"/>
</dbReference>
<keyword evidence="3" id="KW-0479">Metal-binding</keyword>
<dbReference type="AlphaFoldDB" id="A0A3P3XL94"/>
<reference evidence="8" key="1">
    <citation type="submission" date="2017-02" db="EMBL/GenBank/DDBJ databases">
        <authorList>
            <person name="Regsiter A."/>
            <person name="William W."/>
        </authorList>
    </citation>
    <scope>NUCLEOTIDE SEQUENCE</scope>
    <source>
        <strain evidence="8">Bib</strain>
    </source>
</reference>
<evidence type="ECO:0000256" key="1">
    <source>
        <dbReference type="ARBA" id="ARBA00001966"/>
    </source>
</evidence>
<dbReference type="SUPFAM" id="SSF102114">
    <property type="entry name" value="Radical SAM enzymes"/>
    <property type="match status" value="1"/>
</dbReference>
<evidence type="ECO:0000256" key="2">
    <source>
        <dbReference type="ARBA" id="ARBA00022691"/>
    </source>
</evidence>
<dbReference type="SFLD" id="SFLDG01067">
    <property type="entry name" value="SPASM/twitch_domain_containing"/>
    <property type="match status" value="1"/>
</dbReference>
<sequence length="376" mass="43268">MKKAFFLIKPVSGNCNLACHYCFYRDLLEHQIIHNFGFMDSSTVDILIERAFELDADILTFVFQGGEPTLAGLPYFEHFVKKTQTCTKSNLRHQHPQINFSIQTNAIALNTEWARFFKRESFLVGISIDGARIIHDTYRTHYDGSGTWAEVMHGIELLRKEGVLLNALCVVTDFAADNAELIYNRLRNLGFEWIQFIPWLPPLKEESVLSSELLTPGAYAHFLKAIFDLYYQDWLHGSVVHVQWFDNLVAIAAGMPPESCGMLGCCPVNFTVEANGSVFPCDFYVSDEWCLGNIHDLSFQSMKEGIIAHHFIERSSYIDPSCRICFAFFLCRGGCRRYREPFFDGKLKINRYCTAFKEFFQYAGEHIMNMAAFYRN</sequence>
<evidence type="ECO:0000256" key="6">
    <source>
        <dbReference type="ARBA" id="ARBA00023601"/>
    </source>
</evidence>
<comment type="similarity">
    <text evidence="6">Belongs to the radical SAM superfamily. Anaerobic sulfatase-maturating enzyme family.</text>
</comment>
<accession>A0A3P3XL94</accession>
<dbReference type="PROSITE" id="PS51918">
    <property type="entry name" value="RADICAL_SAM"/>
    <property type="match status" value="1"/>
</dbReference>
<dbReference type="InterPro" id="IPR023867">
    <property type="entry name" value="Sulphatase_maturase_rSAM"/>
</dbReference>
<dbReference type="InterPro" id="IPR007197">
    <property type="entry name" value="rSAM"/>
</dbReference>
<dbReference type="InterPro" id="IPR058240">
    <property type="entry name" value="rSAM_sf"/>
</dbReference>
<dbReference type="Gene3D" id="3.20.20.70">
    <property type="entry name" value="Aldolase class I"/>
    <property type="match status" value="1"/>
</dbReference>
<evidence type="ECO:0000313" key="8">
    <source>
        <dbReference type="EMBL" id="SLM15349.1"/>
    </source>
</evidence>
<name>A0A3P3XL94_9SPIR</name>
<dbReference type="NCBIfam" id="TIGR04085">
    <property type="entry name" value="rSAM_more_4Fe4S"/>
    <property type="match status" value="1"/>
</dbReference>